<dbReference type="SMART" id="SM00129">
    <property type="entry name" value="KISc"/>
    <property type="match status" value="1"/>
</dbReference>
<feature type="compositionally biased region" description="Low complexity" evidence="8">
    <location>
        <begin position="404"/>
        <end position="426"/>
    </location>
</feature>
<evidence type="ECO:0000256" key="6">
    <source>
        <dbReference type="PROSITE-ProRule" id="PRU00283"/>
    </source>
</evidence>
<evidence type="ECO:0000256" key="4">
    <source>
        <dbReference type="ARBA" id="ARBA00022840"/>
    </source>
</evidence>
<evidence type="ECO:0000259" key="9">
    <source>
        <dbReference type="PROSITE" id="PS50067"/>
    </source>
</evidence>
<dbReference type="EMBL" id="KB101395">
    <property type="protein sequence ID" value="ELK36609.1"/>
    <property type="molecule type" value="Genomic_DNA"/>
</dbReference>
<dbReference type="AlphaFoldDB" id="L5MDC8"/>
<feature type="region of interest" description="Disordered" evidence="8">
    <location>
        <begin position="375"/>
        <end position="429"/>
    </location>
</feature>
<dbReference type="InterPro" id="IPR027417">
    <property type="entry name" value="P-loop_NTPase"/>
</dbReference>
<dbReference type="GO" id="GO:0008017">
    <property type="term" value="F:microtubule binding"/>
    <property type="evidence" value="ECO:0007669"/>
    <property type="project" value="InterPro"/>
</dbReference>
<dbReference type="PANTHER" id="PTHR47972">
    <property type="entry name" value="KINESIN-LIKE PROTEIN KLP-3"/>
    <property type="match status" value="1"/>
</dbReference>
<keyword evidence="6 7" id="KW-0505">Motor protein</keyword>
<evidence type="ECO:0000256" key="8">
    <source>
        <dbReference type="SAM" id="MobiDB-lite"/>
    </source>
</evidence>
<dbReference type="Proteomes" id="UP000010556">
    <property type="component" value="Unassembled WGS sequence"/>
</dbReference>
<evidence type="ECO:0000256" key="5">
    <source>
        <dbReference type="ARBA" id="ARBA00023212"/>
    </source>
</evidence>
<keyword evidence="2" id="KW-0963">Cytoplasm</keyword>
<gene>
    <name evidence="10" type="ORF">MDA_GLEAN10011289</name>
</gene>
<dbReference type="InterPro" id="IPR036961">
    <property type="entry name" value="Kinesin_motor_dom_sf"/>
</dbReference>
<dbReference type="GO" id="GO:0007018">
    <property type="term" value="P:microtubule-based movement"/>
    <property type="evidence" value="ECO:0007669"/>
    <property type="project" value="InterPro"/>
</dbReference>
<dbReference type="PROSITE" id="PS00411">
    <property type="entry name" value="KINESIN_MOTOR_1"/>
    <property type="match status" value="1"/>
</dbReference>
<protein>
    <recommendedName>
        <fullName evidence="7">Kinesin-like protein</fullName>
    </recommendedName>
</protein>
<name>L5MDC8_MYODS</name>
<dbReference type="eggNOG" id="KOG0239">
    <property type="taxonomic scope" value="Eukaryota"/>
</dbReference>
<dbReference type="InterPro" id="IPR001752">
    <property type="entry name" value="Kinesin_motor_dom"/>
</dbReference>
<keyword evidence="3 6" id="KW-0547">Nucleotide-binding</keyword>
<accession>L5MDC8</accession>
<evidence type="ECO:0000256" key="3">
    <source>
        <dbReference type="ARBA" id="ARBA00022741"/>
    </source>
</evidence>
<evidence type="ECO:0000313" key="10">
    <source>
        <dbReference type="EMBL" id="ELK36609.1"/>
    </source>
</evidence>
<dbReference type="GO" id="GO:0005524">
    <property type="term" value="F:ATP binding"/>
    <property type="evidence" value="ECO:0007669"/>
    <property type="project" value="UniProtKB-UniRule"/>
</dbReference>
<dbReference type="GO" id="GO:0005874">
    <property type="term" value="C:microtubule"/>
    <property type="evidence" value="ECO:0007669"/>
    <property type="project" value="UniProtKB-KW"/>
</dbReference>
<feature type="compositionally biased region" description="Polar residues" evidence="8">
    <location>
        <begin position="378"/>
        <end position="391"/>
    </location>
</feature>
<keyword evidence="5" id="KW-0206">Cytoskeleton</keyword>
<dbReference type="InterPro" id="IPR019821">
    <property type="entry name" value="Kinesin_motor_CS"/>
</dbReference>
<keyword evidence="11" id="KW-1185">Reference proteome</keyword>
<dbReference type="Gene3D" id="3.40.850.10">
    <property type="entry name" value="Kinesin motor domain"/>
    <property type="match status" value="1"/>
</dbReference>
<evidence type="ECO:0000313" key="11">
    <source>
        <dbReference type="Proteomes" id="UP000010556"/>
    </source>
</evidence>
<evidence type="ECO:0000256" key="1">
    <source>
        <dbReference type="ARBA" id="ARBA00004245"/>
    </source>
</evidence>
<evidence type="ECO:0000256" key="7">
    <source>
        <dbReference type="RuleBase" id="RU000394"/>
    </source>
</evidence>
<sequence>MLQPRGPHRPGLFLNSSLSPVLHEFAFGFRLGTSSDVFALSEAELRSRFWLDTAFASLRVAVVGKVTYKRAGAPPRSCPPRPALAAEPGGPGVRAPSGRLGVGRPGPRAPSLALTLAPTSGSRPSEGPRVRVAASEGRTVSVSVTQPSLGETWRRRRWSGQGCVRTVLGWAGPHRLHLSLQETVLVRCSRPGHHSIHKTFTFERVYGPAEGQAAVFADVCPLLTSLLDGYNVCIMAYGQTGSGKTYTMLGPQPPGAAQGDAGLIPRAAQELFRLMSEDPSERPRVEVSILEVYNNDIFDLLATDGCAATAGLRREVLTTREGRTEVSPLTCLSVGSAGELVELVGAGLQLRARRATSVHADSSRSHLVVTVTLTAATSGDSTPESRSSPSLPQAPGCPSPSPPATGRRPPAPRRASPGSPEARPAGQVRARLQLVDLAGSEGADLQRALHPHCPRAVGE</sequence>
<dbReference type="Pfam" id="PF00225">
    <property type="entry name" value="Kinesin"/>
    <property type="match status" value="1"/>
</dbReference>
<organism evidence="10 11">
    <name type="scientific">Myotis davidii</name>
    <name type="common">David's myotis</name>
    <dbReference type="NCBI Taxonomy" id="225400"/>
    <lineage>
        <taxon>Eukaryota</taxon>
        <taxon>Metazoa</taxon>
        <taxon>Chordata</taxon>
        <taxon>Craniata</taxon>
        <taxon>Vertebrata</taxon>
        <taxon>Euteleostomi</taxon>
        <taxon>Mammalia</taxon>
        <taxon>Eutheria</taxon>
        <taxon>Laurasiatheria</taxon>
        <taxon>Chiroptera</taxon>
        <taxon>Yangochiroptera</taxon>
        <taxon>Vespertilionidae</taxon>
        <taxon>Myotis</taxon>
    </lineage>
</organism>
<keyword evidence="7" id="KW-0493">Microtubule</keyword>
<comment type="subcellular location">
    <subcellularLocation>
        <location evidence="1">Cytoplasm</location>
        <location evidence="1">Cytoskeleton</location>
    </subcellularLocation>
</comment>
<reference evidence="11" key="1">
    <citation type="journal article" date="2013" name="Science">
        <title>Comparative analysis of bat genomes provides insight into the evolution of flight and immunity.</title>
        <authorList>
            <person name="Zhang G."/>
            <person name="Cowled C."/>
            <person name="Shi Z."/>
            <person name="Huang Z."/>
            <person name="Bishop-Lilly K.A."/>
            <person name="Fang X."/>
            <person name="Wynne J.W."/>
            <person name="Xiong Z."/>
            <person name="Baker M.L."/>
            <person name="Zhao W."/>
            <person name="Tachedjian M."/>
            <person name="Zhu Y."/>
            <person name="Zhou P."/>
            <person name="Jiang X."/>
            <person name="Ng J."/>
            <person name="Yang L."/>
            <person name="Wu L."/>
            <person name="Xiao J."/>
            <person name="Feng Y."/>
            <person name="Chen Y."/>
            <person name="Sun X."/>
            <person name="Zhang Y."/>
            <person name="Marsh G.A."/>
            <person name="Crameri G."/>
            <person name="Broder C.C."/>
            <person name="Frey K.G."/>
            <person name="Wang L.F."/>
            <person name="Wang J."/>
        </authorList>
    </citation>
    <scope>NUCLEOTIDE SEQUENCE [LARGE SCALE GENOMIC DNA]</scope>
</reference>
<evidence type="ECO:0000256" key="2">
    <source>
        <dbReference type="ARBA" id="ARBA00022490"/>
    </source>
</evidence>
<feature type="domain" description="Kinesin motor" evidence="9">
    <location>
        <begin position="179"/>
        <end position="459"/>
    </location>
</feature>
<keyword evidence="4 6" id="KW-0067">ATP-binding</keyword>
<dbReference type="GO" id="GO:0003777">
    <property type="term" value="F:microtubule motor activity"/>
    <property type="evidence" value="ECO:0007669"/>
    <property type="project" value="InterPro"/>
</dbReference>
<dbReference type="InterPro" id="IPR027640">
    <property type="entry name" value="Kinesin-like_fam"/>
</dbReference>
<dbReference type="PROSITE" id="PS50067">
    <property type="entry name" value="KINESIN_MOTOR_2"/>
    <property type="match status" value="1"/>
</dbReference>
<dbReference type="PRINTS" id="PR00380">
    <property type="entry name" value="KINESINHEAVY"/>
</dbReference>
<proteinExistence type="inferred from homology"/>
<dbReference type="SUPFAM" id="SSF52540">
    <property type="entry name" value="P-loop containing nucleoside triphosphate hydrolases"/>
    <property type="match status" value="1"/>
</dbReference>
<feature type="region of interest" description="Disordered" evidence="8">
    <location>
        <begin position="72"/>
        <end position="110"/>
    </location>
</feature>
<feature type="binding site" evidence="6">
    <location>
        <begin position="238"/>
        <end position="245"/>
    </location>
    <ligand>
        <name>ATP</name>
        <dbReference type="ChEBI" id="CHEBI:30616"/>
    </ligand>
</feature>
<comment type="similarity">
    <text evidence="6 7">Belongs to the TRAFAC class myosin-kinesin ATPase superfamily. Kinesin family.</text>
</comment>
<dbReference type="PANTHER" id="PTHR47972:SF63">
    <property type="entry name" value="KINESIN FAMILY MEMBER 25"/>
    <property type="match status" value="1"/>
</dbReference>